<protein>
    <recommendedName>
        <fullName evidence="3">Translation elongation factor-like protein</fullName>
    </recommendedName>
</protein>
<organism evidence="1 2">
    <name type="scientific">candidate division WOR-1 bacterium DG_54_3</name>
    <dbReference type="NCBI Taxonomy" id="1703775"/>
    <lineage>
        <taxon>Bacteria</taxon>
        <taxon>Bacillati</taxon>
        <taxon>Saganbacteria</taxon>
    </lineage>
</organism>
<proteinExistence type="predicted"/>
<dbReference type="AlphaFoldDB" id="A0A0S7Y6K7"/>
<gene>
    <name evidence="1" type="ORF">AMJ44_02025</name>
</gene>
<reference evidence="1 2" key="1">
    <citation type="journal article" date="2015" name="Microbiome">
        <title>Genomic resolution of linkages in carbon, nitrogen, and sulfur cycling among widespread estuary sediment bacteria.</title>
        <authorList>
            <person name="Baker B.J."/>
            <person name="Lazar C.S."/>
            <person name="Teske A.P."/>
            <person name="Dick G.J."/>
        </authorList>
    </citation>
    <scope>NUCLEOTIDE SEQUENCE [LARGE SCALE GENOMIC DNA]</scope>
    <source>
        <strain evidence="1">DG_54_3</strain>
    </source>
</reference>
<evidence type="ECO:0008006" key="3">
    <source>
        <dbReference type="Google" id="ProtNLM"/>
    </source>
</evidence>
<dbReference type="EMBL" id="LIZX01000012">
    <property type="protein sequence ID" value="KPJ69865.1"/>
    <property type="molecule type" value="Genomic_DNA"/>
</dbReference>
<evidence type="ECO:0000313" key="1">
    <source>
        <dbReference type="EMBL" id="KPJ69865.1"/>
    </source>
</evidence>
<comment type="caution">
    <text evidence="1">The sequence shown here is derived from an EMBL/GenBank/DDBJ whole genome shotgun (WGS) entry which is preliminary data.</text>
</comment>
<sequence>MRTIEGTIREIRRNDKVLLKIDKETIEADARNFIESIKIGQKVIAEYEDVEDMPKSCRIIGFFSVI</sequence>
<dbReference type="Proteomes" id="UP000051861">
    <property type="component" value="Unassembled WGS sequence"/>
</dbReference>
<name>A0A0S7Y6K7_UNCSA</name>
<evidence type="ECO:0000313" key="2">
    <source>
        <dbReference type="Proteomes" id="UP000051861"/>
    </source>
</evidence>
<accession>A0A0S7Y6K7</accession>